<sequence length="31" mass="3550">MNSLISLEKVNYKISDQHILHDIDWQIPAGA</sequence>
<name>A0A2A6ZVV4_9FIRM</name>
<dbReference type="AlphaFoldDB" id="A0A2A6ZVV4"/>
<gene>
    <name evidence="1" type="ORF">CGS55_15890</name>
</gene>
<proteinExistence type="predicted"/>
<organism evidence="1 2">
    <name type="scientific">Faecalibacterium prausnitzii</name>
    <dbReference type="NCBI Taxonomy" id="853"/>
    <lineage>
        <taxon>Bacteria</taxon>
        <taxon>Bacillati</taxon>
        <taxon>Bacillota</taxon>
        <taxon>Clostridia</taxon>
        <taxon>Eubacteriales</taxon>
        <taxon>Oscillospiraceae</taxon>
        <taxon>Faecalibacterium</taxon>
    </lineage>
</organism>
<dbReference type="Proteomes" id="UP000219901">
    <property type="component" value="Unassembled WGS sequence"/>
</dbReference>
<feature type="non-terminal residue" evidence="1">
    <location>
        <position position="31"/>
    </location>
</feature>
<accession>A0A2A6ZVV4</accession>
<protein>
    <submittedName>
        <fullName evidence="1">ABC transporter ATP-binding protein</fullName>
    </submittedName>
</protein>
<evidence type="ECO:0000313" key="1">
    <source>
        <dbReference type="EMBL" id="PDX71016.1"/>
    </source>
</evidence>
<keyword evidence="1" id="KW-0067">ATP-binding</keyword>
<comment type="caution">
    <text evidence="1">The sequence shown here is derived from an EMBL/GenBank/DDBJ whole genome shotgun (WGS) entry which is preliminary data.</text>
</comment>
<evidence type="ECO:0000313" key="2">
    <source>
        <dbReference type="Proteomes" id="UP000219901"/>
    </source>
</evidence>
<keyword evidence="1" id="KW-0547">Nucleotide-binding</keyword>
<reference evidence="1 2" key="1">
    <citation type="journal article" date="2017" name="Front. Microbiol.">
        <title>New Insights into the Diversity of the Genus Faecalibacterium.</title>
        <authorList>
            <person name="Benevides L."/>
            <person name="Burman S."/>
            <person name="Martin R."/>
            <person name="Robert V."/>
            <person name="Thomas M."/>
            <person name="Miquel S."/>
            <person name="Chain F."/>
            <person name="Sokol H."/>
            <person name="Bermudez-Humaran L.G."/>
            <person name="Morrison M."/>
            <person name="Langella P."/>
            <person name="Azevedo V.A."/>
            <person name="Chatel J.M."/>
            <person name="Soares S."/>
        </authorList>
    </citation>
    <scope>NUCLEOTIDE SEQUENCE [LARGE SCALE GENOMIC DNA]</scope>
    <source>
        <strain evidence="1 2">CNCM I 4546</strain>
    </source>
</reference>
<dbReference type="EMBL" id="NMTV01000107">
    <property type="protein sequence ID" value="PDX71016.1"/>
    <property type="molecule type" value="Genomic_DNA"/>
</dbReference>
<dbReference type="GO" id="GO:0005524">
    <property type="term" value="F:ATP binding"/>
    <property type="evidence" value="ECO:0007669"/>
    <property type="project" value="UniProtKB-KW"/>
</dbReference>